<gene>
    <name evidence="1" type="ORF">DSO57_1037016</name>
</gene>
<reference evidence="1" key="1">
    <citation type="submission" date="2022-04" db="EMBL/GenBank/DDBJ databases">
        <title>Genome of the entomopathogenic fungus Entomophthora muscae.</title>
        <authorList>
            <person name="Elya C."/>
            <person name="Lovett B.R."/>
            <person name="Lee E."/>
            <person name="Macias A.M."/>
            <person name="Hajek A.E."/>
            <person name="De Bivort B.L."/>
            <person name="Kasson M.T."/>
            <person name="De Fine Licht H.H."/>
            <person name="Stajich J.E."/>
        </authorList>
    </citation>
    <scope>NUCLEOTIDE SEQUENCE</scope>
    <source>
        <strain evidence="1">Berkeley</strain>
    </source>
</reference>
<evidence type="ECO:0000313" key="2">
    <source>
        <dbReference type="Proteomes" id="UP001165960"/>
    </source>
</evidence>
<sequence>MNLFNLTAALLFGFVMCRDTIVFGAPSSLSTSGLYATKLIQGLSIDEKRLSENLTLVVGHMPTKPSCAVHSKELKNVRFCISERDEKLVWGEKTRVSLPKQCYPRKRCSLDIDTPFKMKWSSNFSEPLSLSKLYELMHPSIDINLKQNLTASTPPHARFSAEKAGSRILWVHPLLLIITANVHTIVSTSRTRIHHQEYAKLTIPVTSKSGHLFGAYSISRY</sequence>
<dbReference type="Proteomes" id="UP001165960">
    <property type="component" value="Unassembled WGS sequence"/>
</dbReference>
<dbReference type="EMBL" id="QTSX02006768">
    <property type="protein sequence ID" value="KAJ9052160.1"/>
    <property type="molecule type" value="Genomic_DNA"/>
</dbReference>
<accession>A0ACC2RQ17</accession>
<organism evidence="1 2">
    <name type="scientific">Entomophthora muscae</name>
    <dbReference type="NCBI Taxonomy" id="34485"/>
    <lineage>
        <taxon>Eukaryota</taxon>
        <taxon>Fungi</taxon>
        <taxon>Fungi incertae sedis</taxon>
        <taxon>Zoopagomycota</taxon>
        <taxon>Entomophthoromycotina</taxon>
        <taxon>Entomophthoromycetes</taxon>
        <taxon>Entomophthorales</taxon>
        <taxon>Entomophthoraceae</taxon>
        <taxon>Entomophthora</taxon>
    </lineage>
</organism>
<keyword evidence="2" id="KW-1185">Reference proteome</keyword>
<evidence type="ECO:0000313" key="1">
    <source>
        <dbReference type="EMBL" id="KAJ9052160.1"/>
    </source>
</evidence>
<name>A0ACC2RQ17_9FUNG</name>
<comment type="caution">
    <text evidence="1">The sequence shown here is derived from an EMBL/GenBank/DDBJ whole genome shotgun (WGS) entry which is preliminary data.</text>
</comment>
<protein>
    <submittedName>
        <fullName evidence="1">Uncharacterized protein</fullName>
    </submittedName>
</protein>
<proteinExistence type="predicted"/>